<evidence type="ECO:0000313" key="7">
    <source>
        <dbReference type="EnsemblProtists" id="PYU1_T003357"/>
    </source>
</evidence>
<comment type="subcellular location">
    <subcellularLocation>
        <location evidence="1">Membrane</location>
        <topology evidence="1">Multi-pass membrane protein</topology>
    </subcellularLocation>
</comment>
<dbReference type="GO" id="GO:0032511">
    <property type="term" value="P:late endosome to vacuole transport via multivesicular body sorting pathway"/>
    <property type="evidence" value="ECO:0007669"/>
    <property type="project" value="TreeGrafter"/>
</dbReference>
<keyword evidence="3 6" id="KW-0812">Transmembrane</keyword>
<dbReference type="OMA" id="EAILWIS"/>
<evidence type="ECO:0000256" key="1">
    <source>
        <dbReference type="ARBA" id="ARBA00004141"/>
    </source>
</evidence>
<reference evidence="8" key="1">
    <citation type="journal article" date="2010" name="Genome Biol.">
        <title>Genome sequence of the necrotrophic plant pathogen Pythium ultimum reveals original pathogenicity mechanisms and effector repertoire.</title>
        <authorList>
            <person name="Levesque C.A."/>
            <person name="Brouwer H."/>
            <person name="Cano L."/>
            <person name="Hamilton J.P."/>
            <person name="Holt C."/>
            <person name="Huitema E."/>
            <person name="Raffaele S."/>
            <person name="Robideau G.P."/>
            <person name="Thines M."/>
            <person name="Win J."/>
            <person name="Zerillo M.M."/>
            <person name="Beakes G.W."/>
            <person name="Boore J.L."/>
            <person name="Busam D."/>
            <person name="Dumas B."/>
            <person name="Ferriera S."/>
            <person name="Fuerstenberg S.I."/>
            <person name="Gachon C.M."/>
            <person name="Gaulin E."/>
            <person name="Govers F."/>
            <person name="Grenville-Briggs L."/>
            <person name="Horner N."/>
            <person name="Hostetler J."/>
            <person name="Jiang R.H."/>
            <person name="Johnson J."/>
            <person name="Krajaejun T."/>
            <person name="Lin H."/>
            <person name="Meijer H.J."/>
            <person name="Moore B."/>
            <person name="Morris P."/>
            <person name="Phuntmart V."/>
            <person name="Puiu D."/>
            <person name="Shetty J."/>
            <person name="Stajich J.E."/>
            <person name="Tripathy S."/>
            <person name="Wawra S."/>
            <person name="van West P."/>
            <person name="Whitty B.R."/>
            <person name="Coutinho P.M."/>
            <person name="Henrissat B."/>
            <person name="Martin F."/>
            <person name="Thomas P.D."/>
            <person name="Tyler B.M."/>
            <person name="De Vries R.P."/>
            <person name="Kamoun S."/>
            <person name="Yandell M."/>
            <person name="Tisserat N."/>
            <person name="Buell C.R."/>
        </authorList>
    </citation>
    <scope>NUCLEOTIDE SEQUENCE</scope>
    <source>
        <strain evidence="8">DAOM:BR144</strain>
    </source>
</reference>
<dbReference type="PANTHER" id="PTHR12050:SF0">
    <property type="entry name" value="RH04491P"/>
    <property type="match status" value="1"/>
</dbReference>
<comment type="similarity">
    <text evidence="2">Belongs to the OB-RGRP/VPS55 family.</text>
</comment>
<evidence type="ECO:0000256" key="3">
    <source>
        <dbReference type="ARBA" id="ARBA00022692"/>
    </source>
</evidence>
<dbReference type="PANTHER" id="PTHR12050">
    <property type="entry name" value="LEPTIN RECEPTOR-RELATED"/>
    <property type="match status" value="1"/>
</dbReference>
<reference evidence="8" key="2">
    <citation type="submission" date="2010-04" db="EMBL/GenBank/DDBJ databases">
        <authorList>
            <person name="Buell R."/>
            <person name="Hamilton J."/>
            <person name="Hostetler J."/>
        </authorList>
    </citation>
    <scope>NUCLEOTIDE SEQUENCE [LARGE SCALE GENOMIC DNA]</scope>
    <source>
        <strain evidence="8">DAOM:BR144</strain>
    </source>
</reference>
<keyword evidence="8" id="KW-1185">Reference proteome</keyword>
<feature type="transmembrane region" description="Helical" evidence="6">
    <location>
        <begin position="61"/>
        <end position="84"/>
    </location>
</feature>
<dbReference type="GO" id="GO:0016020">
    <property type="term" value="C:membrane"/>
    <property type="evidence" value="ECO:0007669"/>
    <property type="project" value="UniProtKB-SubCell"/>
</dbReference>
<keyword evidence="4 6" id="KW-1133">Transmembrane helix</keyword>
<dbReference type="GO" id="GO:0005768">
    <property type="term" value="C:endosome"/>
    <property type="evidence" value="ECO:0007669"/>
    <property type="project" value="TreeGrafter"/>
</dbReference>
<sequence length="118" mass="13165">MKRTLLLSVFGVLFLLALVGVILEAALYPTQWGLFVLFPYVLLPVTAAACATLGDSEEMSIYTNFGCFFESFFWVSAFAVPSLLYRVDAINQSQLWWLLSSDVLVFSSFNVCFVAVPE</sequence>
<feature type="transmembrane region" description="Helical" evidence="6">
    <location>
        <begin position="96"/>
        <end position="116"/>
    </location>
</feature>
<proteinExistence type="inferred from homology"/>
<evidence type="ECO:0000313" key="8">
    <source>
        <dbReference type="Proteomes" id="UP000019132"/>
    </source>
</evidence>
<dbReference type="AlphaFoldDB" id="K3WEG6"/>
<name>K3WEG6_GLOUD</name>
<protein>
    <recommendedName>
        <fullName evidence="9">Vacuolar protein sorting 55</fullName>
    </recommendedName>
</protein>
<dbReference type="VEuPathDB" id="FungiDB:PYU1_G003347"/>
<organism evidence="7 8">
    <name type="scientific">Globisporangium ultimum (strain ATCC 200006 / CBS 805.95 / DAOM BR144)</name>
    <name type="common">Pythium ultimum</name>
    <dbReference type="NCBI Taxonomy" id="431595"/>
    <lineage>
        <taxon>Eukaryota</taxon>
        <taxon>Sar</taxon>
        <taxon>Stramenopiles</taxon>
        <taxon>Oomycota</taxon>
        <taxon>Peronosporomycetes</taxon>
        <taxon>Pythiales</taxon>
        <taxon>Pythiaceae</taxon>
        <taxon>Globisporangium</taxon>
    </lineage>
</organism>
<accession>K3WEG6</accession>
<dbReference type="HOGENOM" id="CLU_2215140_0_0_1"/>
<evidence type="ECO:0008006" key="9">
    <source>
        <dbReference type="Google" id="ProtNLM"/>
    </source>
</evidence>
<evidence type="ECO:0000256" key="4">
    <source>
        <dbReference type="ARBA" id="ARBA00022989"/>
    </source>
</evidence>
<dbReference type="Pfam" id="PF04133">
    <property type="entry name" value="Vps55"/>
    <property type="match status" value="1"/>
</dbReference>
<evidence type="ECO:0000256" key="5">
    <source>
        <dbReference type="ARBA" id="ARBA00023136"/>
    </source>
</evidence>
<dbReference type="EMBL" id="GL376603">
    <property type="status" value="NOT_ANNOTATED_CDS"/>
    <property type="molecule type" value="Genomic_DNA"/>
</dbReference>
<evidence type="ECO:0000256" key="6">
    <source>
        <dbReference type="SAM" id="Phobius"/>
    </source>
</evidence>
<dbReference type="InParanoid" id="K3WEG6"/>
<keyword evidence="5 6" id="KW-0472">Membrane</keyword>
<dbReference type="InterPro" id="IPR007262">
    <property type="entry name" value="Vps55/LEPROT"/>
</dbReference>
<feature type="transmembrane region" description="Helical" evidence="6">
    <location>
        <begin position="35"/>
        <end position="54"/>
    </location>
</feature>
<evidence type="ECO:0000256" key="2">
    <source>
        <dbReference type="ARBA" id="ARBA00005645"/>
    </source>
</evidence>
<reference evidence="7" key="3">
    <citation type="submission" date="2015-02" db="UniProtKB">
        <authorList>
            <consortium name="EnsemblProtists"/>
        </authorList>
    </citation>
    <scope>IDENTIFICATION</scope>
    <source>
        <strain evidence="7">DAOM BR144</strain>
    </source>
</reference>
<dbReference type="EnsemblProtists" id="PYU1_T003357">
    <property type="protein sequence ID" value="PYU1_T003357"/>
    <property type="gene ID" value="PYU1_G003347"/>
</dbReference>
<dbReference type="Proteomes" id="UP000019132">
    <property type="component" value="Unassembled WGS sequence"/>
</dbReference>